<accession>A0A0F9FTK9</accession>
<dbReference type="AlphaFoldDB" id="A0A0F9FTK9"/>
<dbReference type="SUPFAM" id="SSF54736">
    <property type="entry name" value="ClpS-like"/>
    <property type="match status" value="1"/>
</dbReference>
<sequence>MYLEDFVNGLSDSAFRALMDACIVRLQKRTPDITMLEVERQLAKHSRIHAIKSVRNRLHLGLKEAKDLVDREVPREPQVVDDDDLLLADITANDRLIGGE</sequence>
<evidence type="ECO:0000259" key="1">
    <source>
        <dbReference type="Pfam" id="PF00542"/>
    </source>
</evidence>
<feature type="domain" description="Large ribosomal subunit protein bL12 C-terminal" evidence="1">
    <location>
        <begin position="43"/>
        <end position="71"/>
    </location>
</feature>
<proteinExistence type="predicted"/>
<protein>
    <recommendedName>
        <fullName evidence="1">Large ribosomal subunit protein bL12 C-terminal domain-containing protein</fullName>
    </recommendedName>
</protein>
<comment type="caution">
    <text evidence="2">The sequence shown here is derived from an EMBL/GenBank/DDBJ whole genome shotgun (WGS) entry which is preliminary data.</text>
</comment>
<gene>
    <name evidence="2" type="ORF">LCGC14_1913200</name>
</gene>
<dbReference type="EMBL" id="LAZR01020246">
    <property type="protein sequence ID" value="KKL89588.1"/>
    <property type="molecule type" value="Genomic_DNA"/>
</dbReference>
<dbReference type="Pfam" id="PF00542">
    <property type="entry name" value="Ribosomal_L12"/>
    <property type="match status" value="1"/>
</dbReference>
<organism evidence="2">
    <name type="scientific">marine sediment metagenome</name>
    <dbReference type="NCBI Taxonomy" id="412755"/>
    <lineage>
        <taxon>unclassified sequences</taxon>
        <taxon>metagenomes</taxon>
        <taxon>ecological metagenomes</taxon>
    </lineage>
</organism>
<dbReference type="GO" id="GO:0003735">
    <property type="term" value="F:structural constituent of ribosome"/>
    <property type="evidence" value="ECO:0007669"/>
    <property type="project" value="InterPro"/>
</dbReference>
<dbReference type="InterPro" id="IPR013823">
    <property type="entry name" value="Ribosomal_bL12_C"/>
</dbReference>
<dbReference type="InterPro" id="IPR014719">
    <property type="entry name" value="Ribosomal_bL12_C/ClpS-like"/>
</dbReference>
<dbReference type="GO" id="GO:0006412">
    <property type="term" value="P:translation"/>
    <property type="evidence" value="ECO:0007669"/>
    <property type="project" value="InterPro"/>
</dbReference>
<dbReference type="Gene3D" id="3.30.1390.10">
    <property type="match status" value="1"/>
</dbReference>
<name>A0A0F9FTK9_9ZZZZ</name>
<reference evidence="2" key="1">
    <citation type="journal article" date="2015" name="Nature">
        <title>Complex archaea that bridge the gap between prokaryotes and eukaryotes.</title>
        <authorList>
            <person name="Spang A."/>
            <person name="Saw J.H."/>
            <person name="Jorgensen S.L."/>
            <person name="Zaremba-Niedzwiedzka K."/>
            <person name="Martijn J."/>
            <person name="Lind A.E."/>
            <person name="van Eijk R."/>
            <person name="Schleper C."/>
            <person name="Guy L."/>
            <person name="Ettema T.J."/>
        </authorList>
    </citation>
    <scope>NUCLEOTIDE SEQUENCE</scope>
</reference>
<evidence type="ECO:0000313" key="2">
    <source>
        <dbReference type="EMBL" id="KKL89588.1"/>
    </source>
</evidence>